<dbReference type="RefSeq" id="YP_005226571.1">
    <property type="nucleotide sequence ID" value="NC_016845.1"/>
</dbReference>
<gene>
    <name evidence="1" type="ordered locus">KPHS_22710</name>
</gene>
<dbReference type="PATRIC" id="fig|1125630.4.peg.2208"/>
<dbReference type="Proteomes" id="UP000007841">
    <property type="component" value="Chromosome"/>
</dbReference>
<protein>
    <submittedName>
        <fullName evidence="1">Bacteriophage protein</fullName>
    </submittedName>
</protein>
<dbReference type="STRING" id="1125630.KPHS_22710"/>
<dbReference type="GeneID" id="11847289"/>
<evidence type="ECO:0000313" key="1">
    <source>
        <dbReference type="EMBL" id="AEW60969.1"/>
    </source>
</evidence>
<dbReference type="RefSeq" id="WP_000834982.1">
    <property type="nucleotide sequence ID" value="NC_016845.1"/>
</dbReference>
<name>A0A0H3GWE6_KLEPH</name>
<reference evidence="1 2" key="1">
    <citation type="journal article" date="2012" name="J. Bacteriol.">
        <title>Complete genome sequence of Klebsiella pneumoniae subsp. pneumoniae HS11286, a multidrug-resistant strain isolated from human sputum.</title>
        <authorList>
            <person name="Liu P."/>
            <person name="Li P."/>
            <person name="Jiang X."/>
            <person name="Bi D."/>
            <person name="Xie Y."/>
            <person name="Tai C."/>
            <person name="Deng Z."/>
            <person name="Rajakumar K."/>
            <person name="Ou H.Y."/>
        </authorList>
    </citation>
    <scope>NUCLEOTIDE SEQUENCE [LARGE SCALE GENOMIC DNA]</scope>
    <source>
        <strain evidence="1 2">HS11286</strain>
    </source>
</reference>
<sequence>MKSGLTIREDNYSSVLDALKQLSGTDVLVGIPAGPPRDDAPLSNAELGYLQSTGATVEIDGETVTLPPRPFLDMGIEDSRDKTTERLKLAAQSALEGKADVASMHLEAAGQIARDASKAVIEAGDRLTPLSEKTIKKRREMKPPIPGDKPLRARGFLFRAIQYVVRKE</sequence>
<dbReference type="KEGG" id="kpm:KPHS_22710"/>
<dbReference type="EMBL" id="CP003200">
    <property type="protein sequence ID" value="AEW60969.1"/>
    <property type="molecule type" value="Genomic_DNA"/>
</dbReference>
<accession>A0A0H3GWE6</accession>
<proteinExistence type="predicted"/>
<organism evidence="1 2">
    <name type="scientific">Klebsiella pneumoniae subsp. pneumoniae (strain HS11286)</name>
    <dbReference type="NCBI Taxonomy" id="1125630"/>
    <lineage>
        <taxon>Bacteria</taxon>
        <taxon>Pseudomonadati</taxon>
        <taxon>Pseudomonadota</taxon>
        <taxon>Gammaproteobacteria</taxon>
        <taxon>Enterobacterales</taxon>
        <taxon>Enterobacteriaceae</taxon>
        <taxon>Klebsiella/Raoultella group</taxon>
        <taxon>Klebsiella</taxon>
        <taxon>Klebsiella pneumoniae complex</taxon>
    </lineage>
</organism>
<evidence type="ECO:0000313" key="2">
    <source>
        <dbReference type="Proteomes" id="UP000007841"/>
    </source>
</evidence>
<dbReference type="AlphaFoldDB" id="A0A0H3GWE6"/>
<keyword evidence="2" id="KW-1185">Reference proteome</keyword>
<dbReference type="HOGENOM" id="CLU_096367_2_0_6"/>